<dbReference type="AlphaFoldDB" id="A0A1G1XKJ8"/>
<evidence type="ECO:0000313" key="5">
    <source>
        <dbReference type="EMBL" id="OGY40196.1"/>
    </source>
</evidence>
<dbReference type="EMBL" id="MHHY01000009">
    <property type="protein sequence ID" value="OGY40196.1"/>
    <property type="molecule type" value="Genomic_DNA"/>
</dbReference>
<dbReference type="HAMAP" id="MF_01369_B">
    <property type="entry name" value="Ribosomal_uL23_B"/>
    <property type="match status" value="1"/>
</dbReference>
<reference evidence="5 6" key="1">
    <citation type="journal article" date="2016" name="Nat. Commun.">
        <title>Thousands of microbial genomes shed light on interconnected biogeochemical processes in an aquifer system.</title>
        <authorList>
            <person name="Anantharaman K."/>
            <person name="Brown C.T."/>
            <person name="Hug L.A."/>
            <person name="Sharon I."/>
            <person name="Castelle C.J."/>
            <person name="Probst A.J."/>
            <person name="Thomas B.C."/>
            <person name="Singh A."/>
            <person name="Wilkins M.J."/>
            <person name="Karaoz U."/>
            <person name="Brodie E.L."/>
            <person name="Williams K.H."/>
            <person name="Hubbard S.S."/>
            <person name="Banfield J.F."/>
        </authorList>
    </citation>
    <scope>NUCLEOTIDE SEQUENCE [LARGE SCALE GENOMIC DNA]</scope>
</reference>
<keyword evidence="2 4" id="KW-0689">Ribosomal protein</keyword>
<evidence type="ECO:0000256" key="1">
    <source>
        <dbReference type="ARBA" id="ARBA00006700"/>
    </source>
</evidence>
<evidence type="ECO:0000256" key="3">
    <source>
        <dbReference type="ARBA" id="ARBA00023274"/>
    </source>
</evidence>
<dbReference type="InterPro" id="IPR012677">
    <property type="entry name" value="Nucleotide-bd_a/b_plait_sf"/>
</dbReference>
<dbReference type="GO" id="GO:0003735">
    <property type="term" value="F:structural constituent of ribosome"/>
    <property type="evidence" value="ECO:0007669"/>
    <property type="project" value="InterPro"/>
</dbReference>
<evidence type="ECO:0000313" key="6">
    <source>
        <dbReference type="Proteomes" id="UP000178570"/>
    </source>
</evidence>
<accession>A0A1G1XKJ8</accession>
<comment type="similarity">
    <text evidence="1 4">Belongs to the universal ribosomal protein uL23 family.</text>
</comment>
<dbReference type="GO" id="GO:0006412">
    <property type="term" value="P:translation"/>
    <property type="evidence" value="ECO:0007669"/>
    <property type="project" value="UniProtKB-UniRule"/>
</dbReference>
<comment type="function">
    <text evidence="4">One of the early assembly proteins it binds 23S rRNA. One of the proteins that surrounds the polypeptide exit tunnel on the outside of the ribosome. Forms the main docking site for trigger factor binding to the ribosome.</text>
</comment>
<dbReference type="InterPro" id="IPR012678">
    <property type="entry name" value="Ribosomal_uL23/eL15/eS24_sf"/>
</dbReference>
<dbReference type="GO" id="GO:0005840">
    <property type="term" value="C:ribosome"/>
    <property type="evidence" value="ECO:0007669"/>
    <property type="project" value="UniProtKB-KW"/>
</dbReference>
<dbReference type="STRING" id="1797529.A2570_02825"/>
<dbReference type="GO" id="GO:1990904">
    <property type="term" value="C:ribonucleoprotein complex"/>
    <property type="evidence" value="ECO:0007669"/>
    <property type="project" value="UniProtKB-KW"/>
</dbReference>
<dbReference type="Gene3D" id="3.30.70.330">
    <property type="match status" value="1"/>
</dbReference>
<keyword evidence="3 4" id="KW-0687">Ribonucleoprotein</keyword>
<gene>
    <name evidence="4" type="primary">rplW</name>
    <name evidence="5" type="ORF">A2570_02825</name>
</gene>
<evidence type="ECO:0000256" key="2">
    <source>
        <dbReference type="ARBA" id="ARBA00022980"/>
    </source>
</evidence>
<comment type="subunit">
    <text evidence="4">Part of the 50S ribosomal subunit. Contacts protein L29, and trigger factor when it is bound to the ribosome.</text>
</comment>
<dbReference type="NCBIfam" id="NF004363">
    <property type="entry name" value="PRK05738.2-4"/>
    <property type="match status" value="1"/>
</dbReference>
<keyword evidence="4" id="KW-0699">rRNA-binding</keyword>
<evidence type="ECO:0000256" key="4">
    <source>
        <dbReference type="HAMAP-Rule" id="MF_01369"/>
    </source>
</evidence>
<dbReference type="Pfam" id="PF00276">
    <property type="entry name" value="Ribosomal_L23"/>
    <property type="match status" value="1"/>
</dbReference>
<dbReference type="InterPro" id="IPR013025">
    <property type="entry name" value="Ribosomal_uL23-like"/>
</dbReference>
<dbReference type="GO" id="GO:0019843">
    <property type="term" value="F:rRNA binding"/>
    <property type="evidence" value="ECO:0007669"/>
    <property type="project" value="UniProtKB-UniRule"/>
</dbReference>
<dbReference type="SUPFAM" id="SSF54189">
    <property type="entry name" value="Ribosomal proteins S24e, L23 and L15e"/>
    <property type="match status" value="1"/>
</dbReference>
<proteinExistence type="inferred from homology"/>
<dbReference type="Proteomes" id="UP000178570">
    <property type="component" value="Unassembled WGS sequence"/>
</dbReference>
<dbReference type="PANTHER" id="PTHR11620">
    <property type="entry name" value="60S RIBOSOMAL PROTEIN L23A"/>
    <property type="match status" value="1"/>
</dbReference>
<comment type="caution">
    <text evidence="5">The sequence shown here is derived from an EMBL/GenBank/DDBJ whole genome shotgun (WGS) entry which is preliminary data.</text>
</comment>
<sequence>MTTLILKKPHLSEKATFLKEKNNAYVFVVDKTANKKTVAQEIKRLYKVEVSDVRIVNLPKKPKNLGKTRGFSAGFKKAIVYIKTGQAINIV</sequence>
<name>A0A1G1XKJ8_9BACT</name>
<keyword evidence="4" id="KW-0694">RNA-binding</keyword>
<organism evidence="5 6">
    <name type="scientific">Candidatus Brennerbacteria bacterium RIFOXYD1_FULL_41_16</name>
    <dbReference type="NCBI Taxonomy" id="1797529"/>
    <lineage>
        <taxon>Bacteria</taxon>
        <taxon>Candidatus Brenneribacteriota</taxon>
    </lineage>
</organism>
<protein>
    <recommendedName>
        <fullName evidence="4">Large ribosomal subunit protein uL23</fullName>
    </recommendedName>
</protein>